<dbReference type="PANTHER" id="PTHR22939">
    <property type="entry name" value="SERINE PROTEASE FAMILY S1C HTRA-RELATED"/>
    <property type="match status" value="1"/>
</dbReference>
<evidence type="ECO:0000256" key="15">
    <source>
        <dbReference type="PIRSR" id="PIRSR611782-2"/>
    </source>
</evidence>
<dbReference type="FunFam" id="2.40.10.120:FF:000007">
    <property type="entry name" value="Periplasmic serine endoprotease DegP-like"/>
    <property type="match status" value="1"/>
</dbReference>
<dbReference type="SUPFAM" id="SSF50156">
    <property type="entry name" value="PDZ domain-like"/>
    <property type="match status" value="2"/>
</dbReference>
<sequence>MLGARRLTQHGHFNMIDRVNSDTTKSRTILKPRRLALLGTVAALGVAVLAASPASTPFGVNSLIAPAQAAESAATPPGFGDLVSKVKPAVISVRVKIDQDNDKSAMLQQNRMDSDEDSPFDQFSRQFGFPGGMNGMPRQRHQVVTGEGSGFFISADGYAVTNNHVVDHAQSVQVTTDDGTIYTAKVVGTDPKTDLALIKVEGKKDFPFVKFSDQKPRIGDWVVAVGNPFGLGGTVTAGIVSASGRDIGNGPYDDFIQIDAPINKGNSGGPAFDMNGNVIGVNTAIFSPSGGSVGIGFDIPSSTAKLVVAQLKDKGAVTRGWLGVQVQPVTAEIADSLGLKAARGAIVDNPQDGSPAAKAGIEAGDVITAVNGTAIKDSRDLARTIATLAPGTSVKLDVVHKGDTKTVTLALGELPTERQAQGSGNADDGKTQQAPGTPRLGLSLAPAGDVQGAGQKGVVVTEVDPQGPAAQRGIQTGDVILNVGGKAVATVGDVRSELAQAKSSGKNSVLLQVKNAEATRFIAVPLA</sequence>
<dbReference type="EMBL" id="VSSR01000056">
    <property type="protein sequence ID" value="TYL77186.1"/>
    <property type="molecule type" value="Genomic_DNA"/>
</dbReference>
<dbReference type="PRINTS" id="PR00834">
    <property type="entry name" value="PROTEASES2C"/>
</dbReference>
<feature type="domain" description="PDZ" evidence="17">
    <location>
        <begin position="413"/>
        <end position="517"/>
    </location>
</feature>
<dbReference type="Proteomes" id="UP000324853">
    <property type="component" value="Unassembled WGS sequence"/>
</dbReference>
<evidence type="ECO:0000259" key="17">
    <source>
        <dbReference type="PROSITE" id="PS50106"/>
    </source>
</evidence>
<dbReference type="PROSITE" id="PS50106">
    <property type="entry name" value="PDZ"/>
    <property type="match status" value="2"/>
</dbReference>
<evidence type="ECO:0000256" key="10">
    <source>
        <dbReference type="ARBA" id="ARBA00022801"/>
    </source>
</evidence>
<dbReference type="InterPro" id="IPR001478">
    <property type="entry name" value="PDZ"/>
</dbReference>
<evidence type="ECO:0000256" key="7">
    <source>
        <dbReference type="ARBA" id="ARBA00022729"/>
    </source>
</evidence>
<comment type="similarity">
    <text evidence="3">Belongs to the peptidase S1C family.</text>
</comment>
<proteinExistence type="inferred from homology"/>
<evidence type="ECO:0000256" key="8">
    <source>
        <dbReference type="ARBA" id="ARBA00022737"/>
    </source>
</evidence>
<feature type="region of interest" description="Disordered" evidence="16">
    <location>
        <begin position="411"/>
        <end position="445"/>
    </location>
</feature>
<dbReference type="Pfam" id="PF13365">
    <property type="entry name" value="Trypsin_2"/>
    <property type="match status" value="1"/>
</dbReference>
<feature type="active site" description="Charge relay system" evidence="14">
    <location>
        <position position="267"/>
    </location>
</feature>
<evidence type="ECO:0000313" key="19">
    <source>
        <dbReference type="Proteomes" id="UP000324853"/>
    </source>
</evidence>
<keyword evidence="19" id="KW-1185">Reference proteome</keyword>
<feature type="binding site" evidence="15">
    <location>
        <position position="164"/>
    </location>
    <ligand>
        <name>substrate</name>
    </ligand>
</feature>
<gene>
    <name evidence="18" type="ORF">FXB38_30010</name>
</gene>
<protein>
    <recommendedName>
        <fullName evidence="5">Probable periplasmic serine endoprotease DegP-like</fullName>
        <ecNumber evidence="4">3.4.21.107</ecNumber>
    </recommendedName>
    <alternativeName>
        <fullName evidence="13">Protease Do</fullName>
    </alternativeName>
</protein>
<dbReference type="AlphaFoldDB" id="A0A5S4W695"/>
<dbReference type="SUPFAM" id="SSF50494">
    <property type="entry name" value="Trypsin-like serine proteases"/>
    <property type="match status" value="1"/>
</dbReference>
<keyword evidence="8" id="KW-0677">Repeat</keyword>
<name>A0A5S4W695_9BRAD</name>
<dbReference type="InterPro" id="IPR001940">
    <property type="entry name" value="Peptidase_S1C"/>
</dbReference>
<dbReference type="Pfam" id="PF13180">
    <property type="entry name" value="PDZ_2"/>
    <property type="match status" value="2"/>
</dbReference>
<comment type="subcellular location">
    <subcellularLocation>
        <location evidence="2">Periplasm</location>
    </subcellularLocation>
</comment>
<dbReference type="Gene3D" id="2.30.42.10">
    <property type="match status" value="2"/>
</dbReference>
<evidence type="ECO:0000256" key="6">
    <source>
        <dbReference type="ARBA" id="ARBA00022670"/>
    </source>
</evidence>
<feature type="active site" description="Charge relay system" evidence="14">
    <location>
        <position position="194"/>
    </location>
</feature>
<dbReference type="InterPro" id="IPR009003">
    <property type="entry name" value="Peptidase_S1_PA"/>
</dbReference>
<feature type="binding site" evidence="15">
    <location>
        <position position="194"/>
    </location>
    <ligand>
        <name>substrate</name>
    </ligand>
</feature>
<comment type="catalytic activity">
    <reaction evidence="1">
        <text>Acts on substrates that are at least partially unfolded. The cleavage site P1 residue is normally between a pair of hydrophobic residues, such as Val-|-Val.</text>
        <dbReference type="EC" id="3.4.21.107"/>
    </reaction>
</comment>
<dbReference type="PANTHER" id="PTHR22939:SF130">
    <property type="entry name" value="PERIPLASMIC SERINE ENDOPROTEASE DEGP-LIKE-RELATED"/>
    <property type="match status" value="1"/>
</dbReference>
<dbReference type="SMART" id="SM00228">
    <property type="entry name" value="PDZ"/>
    <property type="match status" value="2"/>
</dbReference>
<feature type="domain" description="PDZ" evidence="17">
    <location>
        <begin position="306"/>
        <end position="377"/>
    </location>
</feature>
<feature type="active site" description="Charge relay system" evidence="14">
    <location>
        <position position="164"/>
    </location>
</feature>
<dbReference type="Gene3D" id="2.40.10.120">
    <property type="match status" value="1"/>
</dbReference>
<evidence type="ECO:0000256" key="2">
    <source>
        <dbReference type="ARBA" id="ARBA00004418"/>
    </source>
</evidence>
<dbReference type="GO" id="GO:0042597">
    <property type="term" value="C:periplasmic space"/>
    <property type="evidence" value="ECO:0007669"/>
    <property type="project" value="UniProtKB-SubCell"/>
</dbReference>
<dbReference type="GO" id="GO:0006515">
    <property type="term" value="P:protein quality control for misfolded or incompletely synthesized proteins"/>
    <property type="evidence" value="ECO:0007669"/>
    <property type="project" value="TreeGrafter"/>
</dbReference>
<accession>A0A5S4W695</accession>
<feature type="binding site" evidence="15">
    <location>
        <begin position="265"/>
        <end position="267"/>
    </location>
    <ligand>
        <name>substrate</name>
    </ligand>
</feature>
<evidence type="ECO:0000256" key="11">
    <source>
        <dbReference type="ARBA" id="ARBA00022825"/>
    </source>
</evidence>
<keyword evidence="12" id="KW-0346">Stress response</keyword>
<evidence type="ECO:0000313" key="18">
    <source>
        <dbReference type="EMBL" id="TYL77186.1"/>
    </source>
</evidence>
<evidence type="ECO:0000256" key="9">
    <source>
        <dbReference type="ARBA" id="ARBA00022764"/>
    </source>
</evidence>
<evidence type="ECO:0000256" key="16">
    <source>
        <dbReference type="SAM" id="MobiDB-lite"/>
    </source>
</evidence>
<dbReference type="NCBIfam" id="TIGR02037">
    <property type="entry name" value="degP_htrA_DO"/>
    <property type="match status" value="1"/>
</dbReference>
<evidence type="ECO:0000256" key="3">
    <source>
        <dbReference type="ARBA" id="ARBA00010541"/>
    </source>
</evidence>
<evidence type="ECO:0000256" key="4">
    <source>
        <dbReference type="ARBA" id="ARBA00013035"/>
    </source>
</evidence>
<dbReference type="InterPro" id="IPR036034">
    <property type="entry name" value="PDZ_sf"/>
</dbReference>
<keyword evidence="9" id="KW-0574">Periplasm</keyword>
<evidence type="ECO:0000256" key="5">
    <source>
        <dbReference type="ARBA" id="ARBA00013958"/>
    </source>
</evidence>
<dbReference type="InterPro" id="IPR011782">
    <property type="entry name" value="Pept_S1C_Do"/>
</dbReference>
<evidence type="ECO:0000256" key="1">
    <source>
        <dbReference type="ARBA" id="ARBA00001772"/>
    </source>
</evidence>
<evidence type="ECO:0000256" key="13">
    <source>
        <dbReference type="ARBA" id="ARBA00032850"/>
    </source>
</evidence>
<organism evidence="18 19">
    <name type="scientific">Bradyrhizobium cytisi</name>
    <dbReference type="NCBI Taxonomy" id="515489"/>
    <lineage>
        <taxon>Bacteria</taxon>
        <taxon>Pseudomonadati</taxon>
        <taxon>Pseudomonadota</taxon>
        <taxon>Alphaproteobacteria</taxon>
        <taxon>Hyphomicrobiales</taxon>
        <taxon>Nitrobacteraceae</taxon>
        <taxon>Bradyrhizobium</taxon>
    </lineage>
</organism>
<keyword evidence="7" id="KW-0732">Signal</keyword>
<dbReference type="CDD" id="cd10839">
    <property type="entry name" value="cpPDZ1_DegP-like"/>
    <property type="match status" value="1"/>
</dbReference>
<dbReference type="GO" id="GO:0004252">
    <property type="term" value="F:serine-type endopeptidase activity"/>
    <property type="evidence" value="ECO:0007669"/>
    <property type="project" value="InterPro"/>
</dbReference>
<keyword evidence="6" id="KW-0645">Protease</keyword>
<evidence type="ECO:0000256" key="14">
    <source>
        <dbReference type="PIRSR" id="PIRSR611782-1"/>
    </source>
</evidence>
<dbReference type="OrthoDB" id="7358927at2"/>
<keyword evidence="10" id="KW-0378">Hydrolase</keyword>
<reference evidence="18 19" key="1">
    <citation type="submission" date="2019-08" db="EMBL/GenBank/DDBJ databases">
        <title>Bradyrhizobium hipponensis sp. nov., a rhizobium isolated from a Lupinus angustifolius root nodule in Tunisia.</title>
        <authorList>
            <person name="Off K."/>
            <person name="Rejili M."/>
            <person name="Mars M."/>
            <person name="Brachmann A."/>
            <person name="Marin M."/>
        </authorList>
    </citation>
    <scope>NUCLEOTIDE SEQUENCE [LARGE SCALE GENOMIC DNA]</scope>
    <source>
        <strain evidence="18 19">CTAW11</strain>
    </source>
</reference>
<evidence type="ECO:0000256" key="12">
    <source>
        <dbReference type="ARBA" id="ARBA00023016"/>
    </source>
</evidence>
<comment type="caution">
    <text evidence="18">The sequence shown here is derived from an EMBL/GenBank/DDBJ whole genome shotgun (WGS) entry which is preliminary data.</text>
</comment>
<keyword evidence="11" id="KW-0720">Serine protease</keyword>
<dbReference type="EC" id="3.4.21.107" evidence="4"/>